<evidence type="ECO:0000313" key="1">
    <source>
        <dbReference type="EMBL" id="GIY01637.1"/>
    </source>
</evidence>
<proteinExistence type="predicted"/>
<keyword evidence="2" id="KW-1185">Reference proteome</keyword>
<dbReference type="EMBL" id="BPLR01005349">
    <property type="protein sequence ID" value="GIY01637.1"/>
    <property type="molecule type" value="Genomic_DNA"/>
</dbReference>
<accession>A0AAV4Q0C0</accession>
<dbReference type="Proteomes" id="UP001054945">
    <property type="component" value="Unassembled WGS sequence"/>
</dbReference>
<protein>
    <submittedName>
        <fullName evidence="1">Uncharacterized protein</fullName>
    </submittedName>
</protein>
<organism evidence="1 2">
    <name type="scientific">Caerostris extrusa</name>
    <name type="common">Bark spider</name>
    <name type="synonym">Caerostris bankana</name>
    <dbReference type="NCBI Taxonomy" id="172846"/>
    <lineage>
        <taxon>Eukaryota</taxon>
        <taxon>Metazoa</taxon>
        <taxon>Ecdysozoa</taxon>
        <taxon>Arthropoda</taxon>
        <taxon>Chelicerata</taxon>
        <taxon>Arachnida</taxon>
        <taxon>Araneae</taxon>
        <taxon>Araneomorphae</taxon>
        <taxon>Entelegynae</taxon>
        <taxon>Araneoidea</taxon>
        <taxon>Araneidae</taxon>
        <taxon>Caerostris</taxon>
    </lineage>
</organism>
<dbReference type="AlphaFoldDB" id="A0AAV4Q0C0"/>
<sequence length="79" mass="8954">MFHKWRISVAQGGHNSSHCLLQVMDSTSSAINHVQRKELLLLKHVDELGRAGEQFSVPNPHFNPRVKSMNFVMSSLENV</sequence>
<gene>
    <name evidence="1" type="ORF">CEXT_801281</name>
</gene>
<reference evidence="1 2" key="1">
    <citation type="submission" date="2021-06" db="EMBL/GenBank/DDBJ databases">
        <title>Caerostris extrusa draft genome.</title>
        <authorList>
            <person name="Kono N."/>
            <person name="Arakawa K."/>
        </authorList>
    </citation>
    <scope>NUCLEOTIDE SEQUENCE [LARGE SCALE GENOMIC DNA]</scope>
</reference>
<evidence type="ECO:0000313" key="2">
    <source>
        <dbReference type="Proteomes" id="UP001054945"/>
    </source>
</evidence>
<comment type="caution">
    <text evidence="1">The sequence shown here is derived from an EMBL/GenBank/DDBJ whole genome shotgun (WGS) entry which is preliminary data.</text>
</comment>
<name>A0AAV4Q0C0_CAEEX</name>